<reference evidence="6 7" key="1">
    <citation type="journal article" date="2018" name="Nat. Biotechnol.">
        <title>A standardized bacterial taxonomy based on genome phylogeny substantially revises the tree of life.</title>
        <authorList>
            <person name="Parks D.H."/>
            <person name="Chuvochina M."/>
            <person name="Waite D.W."/>
            <person name="Rinke C."/>
            <person name="Skarshewski A."/>
            <person name="Chaumeil P.A."/>
            <person name="Hugenholtz P."/>
        </authorList>
    </citation>
    <scope>NUCLEOTIDE SEQUENCE [LARGE SCALE GENOMIC DNA]</scope>
    <source>
        <strain evidence="6">UBA10707</strain>
    </source>
</reference>
<dbReference type="AlphaFoldDB" id="A0A356LAR6"/>
<evidence type="ECO:0000313" key="7">
    <source>
        <dbReference type="Proteomes" id="UP000264036"/>
    </source>
</evidence>
<dbReference type="PANTHER" id="PTHR43400">
    <property type="entry name" value="FUMARATE REDUCTASE"/>
    <property type="match status" value="1"/>
</dbReference>
<accession>A0A356LAR6</accession>
<dbReference type="EMBL" id="DOEK01000004">
    <property type="protein sequence ID" value="HBP28042.1"/>
    <property type="molecule type" value="Genomic_DNA"/>
</dbReference>
<keyword evidence="2" id="KW-0285">Flavoprotein</keyword>
<organism evidence="6 7">
    <name type="scientific">Advenella kashmirensis</name>
    <dbReference type="NCBI Taxonomy" id="310575"/>
    <lineage>
        <taxon>Bacteria</taxon>
        <taxon>Pseudomonadati</taxon>
        <taxon>Pseudomonadota</taxon>
        <taxon>Betaproteobacteria</taxon>
        <taxon>Burkholderiales</taxon>
        <taxon>Alcaligenaceae</taxon>
    </lineage>
</organism>
<proteinExistence type="predicted"/>
<dbReference type="GO" id="GO:0008202">
    <property type="term" value="P:steroid metabolic process"/>
    <property type="evidence" value="ECO:0007669"/>
    <property type="project" value="UniProtKB-ARBA"/>
</dbReference>
<dbReference type="InterPro" id="IPR050315">
    <property type="entry name" value="FAD-oxidoreductase_2"/>
</dbReference>
<evidence type="ECO:0000256" key="2">
    <source>
        <dbReference type="ARBA" id="ARBA00022630"/>
    </source>
</evidence>
<dbReference type="PANTHER" id="PTHR43400:SF10">
    <property type="entry name" value="3-OXOSTEROID 1-DEHYDROGENASE"/>
    <property type="match status" value="1"/>
</dbReference>
<evidence type="ECO:0000313" key="6">
    <source>
        <dbReference type="EMBL" id="HBP28042.1"/>
    </source>
</evidence>
<evidence type="ECO:0000256" key="1">
    <source>
        <dbReference type="ARBA" id="ARBA00001974"/>
    </source>
</evidence>
<comment type="cofactor">
    <cofactor evidence="1">
        <name>FAD</name>
        <dbReference type="ChEBI" id="CHEBI:57692"/>
    </cofactor>
</comment>
<evidence type="ECO:0000259" key="5">
    <source>
        <dbReference type="Pfam" id="PF00890"/>
    </source>
</evidence>
<comment type="caution">
    <text evidence="6">The sequence shown here is derived from an EMBL/GenBank/DDBJ whole genome shotgun (WGS) entry which is preliminary data.</text>
</comment>
<feature type="domain" description="FAD-dependent oxidoreductase 2 FAD-binding" evidence="5">
    <location>
        <begin position="5"/>
        <end position="451"/>
    </location>
</feature>
<dbReference type="SUPFAM" id="SSF56425">
    <property type="entry name" value="Succinate dehydrogenase/fumarate reductase flavoprotein, catalytic domain"/>
    <property type="match status" value="1"/>
</dbReference>
<dbReference type="Pfam" id="PF00890">
    <property type="entry name" value="FAD_binding_2"/>
    <property type="match status" value="1"/>
</dbReference>
<keyword evidence="3" id="KW-0274">FAD</keyword>
<dbReference type="Gene3D" id="3.50.50.60">
    <property type="entry name" value="FAD/NAD(P)-binding domain"/>
    <property type="match status" value="1"/>
</dbReference>
<gene>
    <name evidence="6" type="ORF">DD666_01335</name>
</gene>
<dbReference type="PRINTS" id="PR00411">
    <property type="entry name" value="PNDRDTASEI"/>
</dbReference>
<evidence type="ECO:0000256" key="3">
    <source>
        <dbReference type="ARBA" id="ARBA00022827"/>
    </source>
</evidence>
<keyword evidence="4" id="KW-0560">Oxidoreductase</keyword>
<dbReference type="GO" id="GO:0016491">
    <property type="term" value="F:oxidoreductase activity"/>
    <property type="evidence" value="ECO:0007669"/>
    <property type="project" value="UniProtKB-KW"/>
</dbReference>
<dbReference type="SUPFAM" id="SSF51905">
    <property type="entry name" value="FAD/NAD(P)-binding domain"/>
    <property type="match status" value="1"/>
</dbReference>
<dbReference type="InterPro" id="IPR027477">
    <property type="entry name" value="Succ_DH/fumarate_Rdtase_cat_sf"/>
</dbReference>
<dbReference type="Proteomes" id="UP000264036">
    <property type="component" value="Unassembled WGS sequence"/>
</dbReference>
<dbReference type="Gene3D" id="3.90.700.10">
    <property type="entry name" value="Succinate dehydrogenase/fumarate reductase flavoprotein, catalytic domain"/>
    <property type="match status" value="1"/>
</dbReference>
<evidence type="ECO:0000256" key="4">
    <source>
        <dbReference type="ARBA" id="ARBA00023002"/>
    </source>
</evidence>
<name>A0A356LAR6_9BURK</name>
<protein>
    <submittedName>
        <fullName evidence="6">FAD-binding dehydrogenase</fullName>
    </submittedName>
</protein>
<sequence length="480" mass="51518">MSNWDVIVIGAGGAGLAAAISAAEEGARVVILESEKEIGGSTQLSAGMFTAANTSVQRALGVEDSAERFFQHYMDLNQWRLRPGLIKRFCDESGPTLEWLITLGVDFPAKFSTNAHDPGLMQAGVEDVWRGHVPKDQGYGLVTALNQQRLAKGIDLFLDNRVEDLVVEDGQVRGIRIGGELIEASAVIVASGGFAHNSQLRRLYYPETLEAGEDLFIVAAPGSRGDHIRFAESANAALTGHGQGLLMVTSYIQRLHHWQSGFPPRSRIYINQAGDRFMNEDIPYAVSPGIVRDNGGSVWNVFDEKARNALPEGYAHWNKERVAEDARAGHMLSADTLEELAAKMHVPADRLTAAVARWNEQLPNGQDPDFLRQATMQNKGDTKPLEPIAHPPYYAARTCPAELVCTHTGLTIDTEARVCDVRGAVIKGLYAAGEAGGGVLGNRYVGGGNSIANALTIGRIAGVSAAKDALQNAVQSTAAG</sequence>
<dbReference type="InterPro" id="IPR036188">
    <property type="entry name" value="FAD/NAD-bd_sf"/>
</dbReference>
<dbReference type="InterPro" id="IPR003953">
    <property type="entry name" value="FAD-dep_OxRdtase_2_FAD-bd"/>
</dbReference>